<comment type="caution">
    <text evidence="3">The sequence shown here is derived from an EMBL/GenBank/DDBJ whole genome shotgun (WGS) entry which is preliminary data.</text>
</comment>
<name>A0A532V5B1_UNCL8</name>
<organism evidence="3 4">
    <name type="scientific">candidate division LCP-89 bacterium B3_LCP</name>
    <dbReference type="NCBI Taxonomy" id="2012998"/>
    <lineage>
        <taxon>Bacteria</taxon>
        <taxon>Pseudomonadati</taxon>
        <taxon>Bacteria division LCP-89</taxon>
    </lineage>
</organism>
<gene>
    <name evidence="3" type="ORF">CEE37_01550</name>
</gene>
<dbReference type="PANTHER" id="PTHR35526">
    <property type="entry name" value="ANTI-SIGMA-F FACTOR RSBW-RELATED"/>
    <property type="match status" value="1"/>
</dbReference>
<evidence type="ECO:0000313" key="3">
    <source>
        <dbReference type="EMBL" id="TKJ42393.1"/>
    </source>
</evidence>
<dbReference type="CDD" id="cd16936">
    <property type="entry name" value="HATPase_RsbW-like"/>
    <property type="match status" value="1"/>
</dbReference>
<protein>
    <recommendedName>
        <fullName evidence="2">Histidine kinase/HSP90-like ATPase domain-containing protein</fullName>
    </recommendedName>
</protein>
<dbReference type="EMBL" id="NJBN01000001">
    <property type="protein sequence ID" value="TKJ42393.1"/>
    <property type="molecule type" value="Genomic_DNA"/>
</dbReference>
<reference evidence="3 4" key="1">
    <citation type="submission" date="2017-06" db="EMBL/GenBank/DDBJ databases">
        <title>Novel microbial phyla capable of carbon fixation and sulfur reduction in deep-sea sediments.</title>
        <authorList>
            <person name="Huang J."/>
            <person name="Baker B."/>
            <person name="Wang Y."/>
        </authorList>
    </citation>
    <scope>NUCLEOTIDE SEQUENCE [LARGE SCALE GENOMIC DNA]</scope>
    <source>
        <strain evidence="3">B3_LCP</strain>
    </source>
</reference>
<dbReference type="GO" id="GO:0004674">
    <property type="term" value="F:protein serine/threonine kinase activity"/>
    <property type="evidence" value="ECO:0007669"/>
    <property type="project" value="UniProtKB-KW"/>
</dbReference>
<keyword evidence="1" id="KW-0723">Serine/threonine-protein kinase</keyword>
<proteinExistence type="predicted"/>
<dbReference type="PANTHER" id="PTHR35526:SF3">
    <property type="entry name" value="ANTI-SIGMA-F FACTOR RSBW"/>
    <property type="match status" value="1"/>
</dbReference>
<evidence type="ECO:0000313" key="4">
    <source>
        <dbReference type="Proteomes" id="UP000319619"/>
    </source>
</evidence>
<dbReference type="Gene3D" id="3.30.565.10">
    <property type="entry name" value="Histidine kinase-like ATPase, C-terminal domain"/>
    <property type="match status" value="1"/>
</dbReference>
<dbReference type="InterPro" id="IPR003594">
    <property type="entry name" value="HATPase_dom"/>
</dbReference>
<dbReference type="SUPFAM" id="SSF55874">
    <property type="entry name" value="ATPase domain of HSP90 chaperone/DNA topoisomerase II/histidine kinase"/>
    <property type="match status" value="1"/>
</dbReference>
<evidence type="ECO:0000256" key="1">
    <source>
        <dbReference type="ARBA" id="ARBA00022527"/>
    </source>
</evidence>
<dbReference type="AlphaFoldDB" id="A0A532V5B1"/>
<dbReference type="Pfam" id="PF13581">
    <property type="entry name" value="HATPase_c_2"/>
    <property type="match status" value="1"/>
</dbReference>
<keyword evidence="1" id="KW-0808">Transferase</keyword>
<keyword evidence="1" id="KW-0418">Kinase</keyword>
<dbReference type="InterPro" id="IPR036890">
    <property type="entry name" value="HATPase_C_sf"/>
</dbReference>
<accession>A0A532V5B1</accession>
<feature type="domain" description="Histidine kinase/HSP90-like ATPase" evidence="2">
    <location>
        <begin position="11"/>
        <end position="129"/>
    </location>
</feature>
<evidence type="ECO:0000259" key="2">
    <source>
        <dbReference type="Pfam" id="PF13581"/>
    </source>
</evidence>
<dbReference type="InterPro" id="IPR050267">
    <property type="entry name" value="Anti-sigma-factor_SerPK"/>
</dbReference>
<sequence length="140" mass="15747">MPLRKIGELTVPSDPAYLEKVDQYSDRLFKKLPLGKNDLDDIAIAISEAVNNAMVHGNGLDADRNVHISYYLSARYLRIAVRDEGEGFIPDNVPDPTESENLLKVSGRGLLIIRHLMDRIECTILKNGMKMTLDKFFTEG</sequence>
<dbReference type="Proteomes" id="UP000319619">
    <property type="component" value="Unassembled WGS sequence"/>
</dbReference>